<feature type="domain" description="Endonuclease/exonuclease/phosphatase" evidence="1">
    <location>
        <begin position="6"/>
        <end position="247"/>
    </location>
</feature>
<organism evidence="2 3">
    <name type="scientific">Aureibacillus halotolerans</name>
    <dbReference type="NCBI Taxonomy" id="1508390"/>
    <lineage>
        <taxon>Bacteria</taxon>
        <taxon>Bacillati</taxon>
        <taxon>Bacillota</taxon>
        <taxon>Bacilli</taxon>
        <taxon>Bacillales</taxon>
        <taxon>Bacillaceae</taxon>
        <taxon>Aureibacillus</taxon>
    </lineage>
</organism>
<dbReference type="AlphaFoldDB" id="A0A4R6TYC2"/>
<dbReference type="PANTHER" id="PTHR12121">
    <property type="entry name" value="CARBON CATABOLITE REPRESSOR PROTEIN 4"/>
    <property type="match status" value="1"/>
</dbReference>
<keyword evidence="3" id="KW-1185">Reference proteome</keyword>
<evidence type="ECO:0000313" key="2">
    <source>
        <dbReference type="EMBL" id="TDQ37393.1"/>
    </source>
</evidence>
<dbReference type="Proteomes" id="UP000295632">
    <property type="component" value="Unassembled WGS sequence"/>
</dbReference>
<proteinExistence type="predicted"/>
<keyword evidence="2" id="KW-0269">Exonuclease</keyword>
<dbReference type="EMBL" id="SNYJ01000013">
    <property type="protein sequence ID" value="TDQ37393.1"/>
    <property type="molecule type" value="Genomic_DNA"/>
</dbReference>
<gene>
    <name evidence="2" type="ORF">EV213_11327</name>
</gene>
<keyword evidence="2" id="KW-0540">Nuclease</keyword>
<dbReference type="PANTHER" id="PTHR12121:SF36">
    <property type="entry name" value="ENDONUCLEASE_EXONUCLEASE_PHOSPHATASE DOMAIN-CONTAINING PROTEIN"/>
    <property type="match status" value="1"/>
</dbReference>
<dbReference type="CDD" id="cd09083">
    <property type="entry name" value="EEP-1"/>
    <property type="match status" value="1"/>
</dbReference>
<dbReference type="GO" id="GO:0004519">
    <property type="term" value="F:endonuclease activity"/>
    <property type="evidence" value="ECO:0007669"/>
    <property type="project" value="UniProtKB-KW"/>
</dbReference>
<name>A0A4R6TYC2_9BACI</name>
<dbReference type="SUPFAM" id="SSF56219">
    <property type="entry name" value="DNase I-like"/>
    <property type="match status" value="1"/>
</dbReference>
<dbReference type="InterPro" id="IPR036691">
    <property type="entry name" value="Endo/exonu/phosph_ase_sf"/>
</dbReference>
<dbReference type="InterPro" id="IPR050410">
    <property type="entry name" value="CCR4/nocturin_mRNA_transcr"/>
</dbReference>
<keyword evidence="2" id="KW-0378">Hydrolase</keyword>
<dbReference type="GO" id="GO:0000175">
    <property type="term" value="F:3'-5'-RNA exonuclease activity"/>
    <property type="evidence" value="ECO:0007669"/>
    <property type="project" value="TreeGrafter"/>
</dbReference>
<accession>A0A4R6TYC2</accession>
<dbReference type="RefSeq" id="WP_166639327.1">
    <property type="nucleotide sequence ID" value="NZ_SNYJ01000013.1"/>
</dbReference>
<reference evidence="2 3" key="1">
    <citation type="submission" date="2019-03" db="EMBL/GenBank/DDBJ databases">
        <title>Genomic Encyclopedia of Type Strains, Phase IV (KMG-IV): sequencing the most valuable type-strain genomes for metagenomic binning, comparative biology and taxonomic classification.</title>
        <authorList>
            <person name="Goeker M."/>
        </authorList>
    </citation>
    <scope>NUCLEOTIDE SEQUENCE [LARGE SCALE GENOMIC DNA]</scope>
    <source>
        <strain evidence="2 3">DSM 28697</strain>
    </source>
</reference>
<dbReference type="Pfam" id="PF03372">
    <property type="entry name" value="Exo_endo_phos"/>
    <property type="match status" value="1"/>
</dbReference>
<evidence type="ECO:0000259" key="1">
    <source>
        <dbReference type="Pfam" id="PF03372"/>
    </source>
</evidence>
<protein>
    <submittedName>
        <fullName evidence="2">Endonuclease/exonuclease/phosphatase family metal-dependent hydrolase</fullName>
    </submittedName>
</protein>
<sequence length="257" mass="29430">MQTRLMSFNLRYANDEDPYPWSKREKAICQVIQHHAPDVLGTQEMTPEMLEALKEALPDYHSFGAHRREGDEANTVFIRKQAWELEKEDTFWLSQSPEKPGSLDWGSLPRICTWAVLRSVTNPSARIRIMNTHLDHESPYARQQGALIIKQHLEEFEADETLPTFILGDMNEGPNGEAINILGSCKTEAGAVEHVHDQLPALEPTFHNFKEVEEGEPIDYIFFSPDISIERVLIVRDRPDLVFPSDHDPVFIEATLK</sequence>
<evidence type="ECO:0000313" key="3">
    <source>
        <dbReference type="Proteomes" id="UP000295632"/>
    </source>
</evidence>
<keyword evidence="2" id="KW-0255">Endonuclease</keyword>
<dbReference type="InterPro" id="IPR005135">
    <property type="entry name" value="Endo/exonuclease/phosphatase"/>
</dbReference>
<comment type="caution">
    <text evidence="2">The sequence shown here is derived from an EMBL/GenBank/DDBJ whole genome shotgun (WGS) entry which is preliminary data.</text>
</comment>
<dbReference type="Gene3D" id="3.60.10.10">
    <property type="entry name" value="Endonuclease/exonuclease/phosphatase"/>
    <property type="match status" value="1"/>
</dbReference>